<dbReference type="AlphaFoldDB" id="A0A059F1R4"/>
<reference evidence="1 3" key="2">
    <citation type="submission" date="2014-03" db="EMBL/GenBank/DDBJ databases">
        <title>The Genome Sequence of Anncaliia algerae insect isolate PRA339.</title>
        <authorList>
            <consortium name="The Broad Institute Genome Sequencing Platform"/>
            <consortium name="The Broad Institute Genome Sequencing Center for Infectious Disease"/>
            <person name="Cuomo C."/>
            <person name="Becnel J."/>
            <person name="Sanscrainte N."/>
            <person name="Walker B."/>
            <person name="Young S.K."/>
            <person name="Zeng Q."/>
            <person name="Gargeya S."/>
            <person name="Fitzgerald M."/>
            <person name="Haas B."/>
            <person name="Abouelleil A."/>
            <person name="Alvarado L."/>
            <person name="Arachchi H.M."/>
            <person name="Berlin A.M."/>
            <person name="Chapman S.B."/>
            <person name="Dewar J."/>
            <person name="Goldberg J."/>
            <person name="Griggs A."/>
            <person name="Gujja S."/>
            <person name="Hansen M."/>
            <person name="Howarth C."/>
            <person name="Imamovic A."/>
            <person name="Larimer J."/>
            <person name="McCowan C."/>
            <person name="Murphy C."/>
            <person name="Neiman D."/>
            <person name="Pearson M."/>
            <person name="Priest M."/>
            <person name="Roberts A."/>
            <person name="Saif S."/>
            <person name="Shea T."/>
            <person name="Sisk P."/>
            <person name="Sykes S."/>
            <person name="Wortman J."/>
            <person name="Nusbaum C."/>
            <person name="Birren B."/>
        </authorList>
    </citation>
    <scope>NUCLEOTIDE SEQUENCE [LARGE SCALE GENOMIC DNA]</scope>
    <source>
        <strain evidence="1 3">PRA339</strain>
    </source>
</reference>
<evidence type="ECO:0000313" key="1">
    <source>
        <dbReference type="EMBL" id="KCZ80944.1"/>
    </source>
</evidence>
<protein>
    <submittedName>
        <fullName evidence="1">Uncharacterized protein</fullName>
    </submittedName>
</protein>
<dbReference type="HOGENOM" id="CLU_2145237_0_0_1"/>
<organism evidence="1 3">
    <name type="scientific">Anncaliia algerae PRA339</name>
    <dbReference type="NCBI Taxonomy" id="1288291"/>
    <lineage>
        <taxon>Eukaryota</taxon>
        <taxon>Fungi</taxon>
        <taxon>Fungi incertae sedis</taxon>
        <taxon>Microsporidia</taxon>
        <taxon>Tubulinosematoidea</taxon>
        <taxon>Tubulinosematidae</taxon>
        <taxon>Anncaliia</taxon>
    </lineage>
</organism>
<sequence length="112" mass="13352">MFVPHLDAFPSNFQICIYFYNHLFVDFKIFNKALCLFFLAPQNKSEKYQLAEACIYKMDRDISNFDYLKSHIIRYTVPAILDTNVISVCGSFHRIQFIHFILRHSSRNYLTI</sequence>
<dbReference type="Proteomes" id="UP000030655">
    <property type="component" value="Unassembled WGS sequence"/>
</dbReference>
<dbReference type="EMBL" id="KK365156">
    <property type="protein sequence ID" value="KCZ80948.1"/>
    <property type="molecule type" value="Genomic_DNA"/>
</dbReference>
<keyword evidence="3" id="KW-1185">Reference proteome</keyword>
<dbReference type="VEuPathDB" id="MicrosporidiaDB:H312_01631"/>
<evidence type="ECO:0000313" key="3">
    <source>
        <dbReference type="Proteomes" id="UP000030655"/>
    </source>
</evidence>
<gene>
    <name evidence="1" type="ORF">H312_01631</name>
    <name evidence="2" type="ORF">H312_01635</name>
</gene>
<reference evidence="3" key="1">
    <citation type="submission" date="2013-02" db="EMBL/GenBank/DDBJ databases">
        <authorList>
            <consortium name="The Broad Institute Genome Sequencing Platform"/>
            <person name="Cuomo C."/>
            <person name="Becnel J."/>
            <person name="Sanscrainte N."/>
            <person name="Walker B."/>
            <person name="Young S.K."/>
            <person name="Zeng Q."/>
            <person name="Gargeya S."/>
            <person name="Fitzgerald M."/>
            <person name="Haas B."/>
            <person name="Abouelleil A."/>
            <person name="Alvarado L."/>
            <person name="Arachchi H.M."/>
            <person name="Berlin A.M."/>
            <person name="Chapman S.B."/>
            <person name="Dewar J."/>
            <person name="Goldberg J."/>
            <person name="Griggs A."/>
            <person name="Gujja S."/>
            <person name="Hansen M."/>
            <person name="Howarth C."/>
            <person name="Imamovic A."/>
            <person name="Larimer J."/>
            <person name="McCowan C."/>
            <person name="Murphy C."/>
            <person name="Neiman D."/>
            <person name="Pearson M."/>
            <person name="Priest M."/>
            <person name="Roberts A."/>
            <person name="Saif S."/>
            <person name="Shea T."/>
            <person name="Sisk P."/>
            <person name="Sykes S."/>
            <person name="Wortman J."/>
            <person name="Nusbaum C."/>
            <person name="Birren B."/>
        </authorList>
    </citation>
    <scope>NUCLEOTIDE SEQUENCE [LARGE SCALE GENOMIC DNA]</scope>
    <source>
        <strain evidence="3">PRA339</strain>
    </source>
</reference>
<name>A0A059F1R4_9MICR</name>
<evidence type="ECO:0000313" key="2">
    <source>
        <dbReference type="EMBL" id="KCZ80948.1"/>
    </source>
</evidence>
<accession>A0A059F1R4</accession>
<dbReference type="EMBL" id="KK365156">
    <property type="protein sequence ID" value="KCZ80944.1"/>
    <property type="molecule type" value="Genomic_DNA"/>
</dbReference>
<proteinExistence type="predicted"/>
<dbReference type="VEuPathDB" id="MicrosporidiaDB:H312_01635"/>